<proteinExistence type="inferred from homology"/>
<evidence type="ECO:0000256" key="9">
    <source>
        <dbReference type="SAM" id="Phobius"/>
    </source>
</evidence>
<dbReference type="SUPFAM" id="SSF81321">
    <property type="entry name" value="Family A G protein-coupled receptor-like"/>
    <property type="match status" value="1"/>
</dbReference>
<dbReference type="InterPro" id="IPR000276">
    <property type="entry name" value="GPCR_Rhodpsn"/>
</dbReference>
<feature type="transmembrane region" description="Helical" evidence="9">
    <location>
        <begin position="145"/>
        <end position="166"/>
    </location>
</feature>
<dbReference type="AlphaFoldDB" id="A0ABD1JWI4"/>
<dbReference type="Proteomes" id="UP001591681">
    <property type="component" value="Unassembled WGS sequence"/>
</dbReference>
<evidence type="ECO:0000256" key="3">
    <source>
        <dbReference type="ARBA" id="ARBA00022989"/>
    </source>
</evidence>
<accession>A0ABD1JWI4</accession>
<dbReference type="Gene3D" id="1.20.1070.10">
    <property type="entry name" value="Rhodopsin 7-helix transmembrane proteins"/>
    <property type="match status" value="1"/>
</dbReference>
<evidence type="ECO:0000256" key="1">
    <source>
        <dbReference type="ARBA" id="ARBA00004141"/>
    </source>
</evidence>
<dbReference type="InterPro" id="IPR017452">
    <property type="entry name" value="GPCR_Rhodpsn_7TM"/>
</dbReference>
<feature type="transmembrane region" description="Helical" evidence="9">
    <location>
        <begin position="65"/>
        <end position="86"/>
    </location>
</feature>
<evidence type="ECO:0000313" key="11">
    <source>
        <dbReference type="EMBL" id="KAL2091199.1"/>
    </source>
</evidence>
<keyword evidence="3 9" id="KW-1133">Transmembrane helix</keyword>
<keyword evidence="12" id="KW-1185">Reference proteome</keyword>
<dbReference type="Pfam" id="PF00001">
    <property type="entry name" value="7tm_1"/>
    <property type="match status" value="1"/>
</dbReference>
<dbReference type="PANTHER" id="PTHR10489:SF954">
    <property type="entry name" value="G PROTEIN-COUPLED RECEPTOR 25"/>
    <property type="match status" value="1"/>
</dbReference>
<organism evidence="11 12">
    <name type="scientific">Coilia grayii</name>
    <name type="common">Gray's grenadier anchovy</name>
    <dbReference type="NCBI Taxonomy" id="363190"/>
    <lineage>
        <taxon>Eukaryota</taxon>
        <taxon>Metazoa</taxon>
        <taxon>Chordata</taxon>
        <taxon>Craniata</taxon>
        <taxon>Vertebrata</taxon>
        <taxon>Euteleostomi</taxon>
        <taxon>Actinopterygii</taxon>
        <taxon>Neopterygii</taxon>
        <taxon>Teleostei</taxon>
        <taxon>Clupei</taxon>
        <taxon>Clupeiformes</taxon>
        <taxon>Clupeoidei</taxon>
        <taxon>Engraulidae</taxon>
        <taxon>Coilinae</taxon>
        <taxon>Coilia</taxon>
    </lineage>
</organism>
<feature type="transmembrane region" description="Helical" evidence="9">
    <location>
        <begin position="106"/>
        <end position="124"/>
    </location>
</feature>
<sequence>MATLAVATPTEYYYEYVTVPEGEEEPLAVAVPTLYFLLFALGLVGNGLVLLVLRWSRGGRRLVDTFVVHLAVADLVFVLMLPLWALSAARRHHWDFGEPLCRLSSYVLALNRFSTVALLACMSADRYLAVVRQLDSRFLRSSRCVRLTCALVWSLAALLAGPALFFRRVDALGVCSDPEESAAFQAYALLTLLLAFVLPVAVILLCYGAICLHLQRHCALTTNPRTHARRRHTLKMVLAIVSAFVASWLPFAVCRAALSVVRLLGVELGAEQEAGLKRALLLSSCLAFVNSCANPAIYLLLDRTFRRRTMLLIHACLGHRLPAQDSLSHSHTHTTQTNDSRPT</sequence>
<evidence type="ECO:0000256" key="2">
    <source>
        <dbReference type="ARBA" id="ARBA00022692"/>
    </source>
</evidence>
<evidence type="ECO:0000256" key="7">
    <source>
        <dbReference type="ARBA" id="ARBA00023224"/>
    </source>
</evidence>
<protein>
    <recommendedName>
        <fullName evidence="10">G-protein coupled receptors family 1 profile domain-containing protein</fullName>
    </recommendedName>
</protein>
<feature type="transmembrane region" description="Helical" evidence="9">
    <location>
        <begin position="34"/>
        <end position="53"/>
    </location>
</feature>
<comment type="similarity">
    <text evidence="8">Belongs to the G-protein coupled receptor 1 family.</text>
</comment>
<evidence type="ECO:0000256" key="6">
    <source>
        <dbReference type="ARBA" id="ARBA00023170"/>
    </source>
</evidence>
<evidence type="ECO:0000256" key="8">
    <source>
        <dbReference type="RuleBase" id="RU000688"/>
    </source>
</evidence>
<evidence type="ECO:0000313" key="12">
    <source>
        <dbReference type="Proteomes" id="UP001591681"/>
    </source>
</evidence>
<feature type="transmembrane region" description="Helical" evidence="9">
    <location>
        <begin position="236"/>
        <end position="258"/>
    </location>
</feature>
<keyword evidence="6 8" id="KW-0675">Receptor</keyword>
<keyword evidence="4 8" id="KW-0297">G-protein coupled receptor</keyword>
<evidence type="ECO:0000259" key="10">
    <source>
        <dbReference type="PROSITE" id="PS50262"/>
    </source>
</evidence>
<evidence type="ECO:0000256" key="5">
    <source>
        <dbReference type="ARBA" id="ARBA00023136"/>
    </source>
</evidence>
<feature type="transmembrane region" description="Helical" evidence="9">
    <location>
        <begin position="186"/>
        <end position="215"/>
    </location>
</feature>
<keyword evidence="7 8" id="KW-0807">Transducer</keyword>
<dbReference type="GO" id="GO:0016020">
    <property type="term" value="C:membrane"/>
    <property type="evidence" value="ECO:0007669"/>
    <property type="project" value="UniProtKB-SubCell"/>
</dbReference>
<comment type="subcellular location">
    <subcellularLocation>
        <location evidence="1">Membrane</location>
        <topology evidence="1">Multi-pass membrane protein</topology>
    </subcellularLocation>
</comment>
<feature type="transmembrane region" description="Helical" evidence="9">
    <location>
        <begin position="278"/>
        <end position="301"/>
    </location>
</feature>
<dbReference type="PROSITE" id="PS00237">
    <property type="entry name" value="G_PROTEIN_RECEP_F1_1"/>
    <property type="match status" value="1"/>
</dbReference>
<dbReference type="GO" id="GO:0004930">
    <property type="term" value="F:G protein-coupled receptor activity"/>
    <property type="evidence" value="ECO:0007669"/>
    <property type="project" value="UniProtKB-KW"/>
</dbReference>
<name>A0ABD1JWI4_9TELE</name>
<feature type="domain" description="G-protein coupled receptors family 1 profile" evidence="10">
    <location>
        <begin position="45"/>
        <end position="298"/>
    </location>
</feature>
<dbReference type="PRINTS" id="PR00237">
    <property type="entry name" value="GPCRRHODOPSN"/>
</dbReference>
<gene>
    <name evidence="11" type="ORF">ACEWY4_013462</name>
</gene>
<evidence type="ECO:0000256" key="4">
    <source>
        <dbReference type="ARBA" id="ARBA00023040"/>
    </source>
</evidence>
<dbReference type="InterPro" id="IPR050119">
    <property type="entry name" value="CCR1-9-like"/>
</dbReference>
<comment type="caution">
    <text evidence="11">The sequence shown here is derived from an EMBL/GenBank/DDBJ whole genome shotgun (WGS) entry which is preliminary data.</text>
</comment>
<dbReference type="EMBL" id="JBHFQA010000011">
    <property type="protein sequence ID" value="KAL2091199.1"/>
    <property type="molecule type" value="Genomic_DNA"/>
</dbReference>
<dbReference type="PROSITE" id="PS50262">
    <property type="entry name" value="G_PROTEIN_RECEP_F1_2"/>
    <property type="match status" value="1"/>
</dbReference>
<keyword evidence="5 9" id="KW-0472">Membrane</keyword>
<keyword evidence="2 8" id="KW-0812">Transmembrane</keyword>
<reference evidence="11 12" key="1">
    <citation type="submission" date="2024-09" db="EMBL/GenBank/DDBJ databases">
        <title>A chromosome-level genome assembly of Gray's grenadier anchovy, Coilia grayii.</title>
        <authorList>
            <person name="Fu Z."/>
        </authorList>
    </citation>
    <scope>NUCLEOTIDE SEQUENCE [LARGE SCALE GENOMIC DNA]</scope>
    <source>
        <strain evidence="11">G4</strain>
        <tissue evidence="11">Muscle</tissue>
    </source>
</reference>
<dbReference type="PANTHER" id="PTHR10489">
    <property type="entry name" value="CELL ADHESION MOLECULE"/>
    <property type="match status" value="1"/>
</dbReference>